<dbReference type="Gene3D" id="1.20.1260.10">
    <property type="match status" value="1"/>
</dbReference>
<keyword evidence="2" id="KW-0408">Iron</keyword>
<sequence length="203" mass="22959">MHTAKQAKAPAKTHGQPATKGNGHSKHAGEDFEIDVRALRERAREHLDDGAVTEDYRADRDAVVHMLNDALATELVCVLRYKRHHFMATGIHAEPVAAEFAEHALQEQDHADRIAARIVQLGGEPDFSPDGLSARSHAEYVTGNNLRDMIRENLVAERIAIESYREMIHYLGDRDTTTRRMLEEILAVEEEHADDMHDLLERE</sequence>
<proteinExistence type="predicted"/>
<dbReference type="InterPro" id="IPR012347">
    <property type="entry name" value="Ferritin-like"/>
</dbReference>
<dbReference type="GO" id="GO:0005829">
    <property type="term" value="C:cytosol"/>
    <property type="evidence" value="ECO:0007669"/>
    <property type="project" value="TreeGrafter"/>
</dbReference>
<dbReference type="OrthoDB" id="4271929at2"/>
<dbReference type="Proteomes" id="UP000364291">
    <property type="component" value="Unassembled WGS sequence"/>
</dbReference>
<evidence type="ECO:0000313" key="8">
    <source>
        <dbReference type="Proteomes" id="UP000364291"/>
    </source>
</evidence>
<dbReference type="RefSeq" id="WP_082117812.1">
    <property type="nucleotide sequence ID" value="NZ_CABPSX010000007.1"/>
</dbReference>
<dbReference type="InterPro" id="IPR009040">
    <property type="entry name" value="Ferritin-like_diiron"/>
</dbReference>
<dbReference type="EMBL" id="RWHX01000006">
    <property type="protein sequence ID" value="RSK84434.1"/>
    <property type="molecule type" value="Genomic_DNA"/>
</dbReference>
<gene>
    <name evidence="5" type="ORF">EJE83_06075</name>
    <name evidence="6" type="ORF">PAP18089_03569</name>
</gene>
<organism evidence="6 8">
    <name type="scientific">Pandoraea apista</name>
    <dbReference type="NCBI Taxonomy" id="93218"/>
    <lineage>
        <taxon>Bacteria</taxon>
        <taxon>Pseudomonadati</taxon>
        <taxon>Pseudomonadota</taxon>
        <taxon>Betaproteobacteria</taxon>
        <taxon>Burkholderiales</taxon>
        <taxon>Burkholderiaceae</taxon>
        <taxon>Pandoraea</taxon>
    </lineage>
</organism>
<dbReference type="PANTHER" id="PTHR30295:SF1">
    <property type="entry name" value="DNA PROTECTION DURING STARVATION PROTEIN"/>
    <property type="match status" value="1"/>
</dbReference>
<accession>A0A0G4JHH4</accession>
<reference evidence="6 8" key="2">
    <citation type="submission" date="2019-08" db="EMBL/GenBank/DDBJ databases">
        <authorList>
            <person name="Peeters C."/>
        </authorList>
    </citation>
    <scope>NUCLEOTIDE SEQUENCE [LARGE SCALE GENOMIC DNA]</scope>
    <source>
        <strain evidence="6 8">LMG 18089</strain>
    </source>
</reference>
<keyword evidence="1" id="KW-0409">Iron storage</keyword>
<dbReference type="PANTHER" id="PTHR30295">
    <property type="entry name" value="BACTERIOFERRITIN"/>
    <property type="match status" value="1"/>
</dbReference>
<dbReference type="InterPro" id="IPR009078">
    <property type="entry name" value="Ferritin-like_SF"/>
</dbReference>
<dbReference type="GO" id="GO:0020037">
    <property type="term" value="F:heme binding"/>
    <property type="evidence" value="ECO:0007669"/>
    <property type="project" value="TreeGrafter"/>
</dbReference>
<feature type="region of interest" description="Disordered" evidence="3">
    <location>
        <begin position="1"/>
        <end position="30"/>
    </location>
</feature>
<dbReference type="SUPFAM" id="SSF47240">
    <property type="entry name" value="Ferritin-like"/>
    <property type="match status" value="1"/>
</dbReference>
<evidence type="ECO:0000256" key="2">
    <source>
        <dbReference type="ARBA" id="ARBA00023004"/>
    </source>
</evidence>
<evidence type="ECO:0000313" key="6">
    <source>
        <dbReference type="EMBL" id="VVG72573.1"/>
    </source>
</evidence>
<feature type="domain" description="Ferritin-like diiron" evidence="4">
    <location>
        <begin position="57"/>
        <end position="203"/>
    </location>
</feature>
<dbReference type="GO" id="GO:0008199">
    <property type="term" value="F:ferric iron binding"/>
    <property type="evidence" value="ECO:0007669"/>
    <property type="project" value="InterPro"/>
</dbReference>
<dbReference type="Pfam" id="PF00210">
    <property type="entry name" value="Ferritin"/>
    <property type="match status" value="1"/>
</dbReference>
<dbReference type="PROSITE" id="PS50905">
    <property type="entry name" value="FERRITIN_LIKE"/>
    <property type="match status" value="1"/>
</dbReference>
<evidence type="ECO:0000256" key="3">
    <source>
        <dbReference type="SAM" id="MobiDB-lite"/>
    </source>
</evidence>
<evidence type="ECO:0000313" key="5">
    <source>
        <dbReference type="EMBL" id="RSK84434.1"/>
    </source>
</evidence>
<dbReference type="GeneID" id="47016017"/>
<dbReference type="STRING" id="93218.XM39_14570"/>
<dbReference type="EMBL" id="CABPSX010000007">
    <property type="protein sequence ID" value="VVG72573.1"/>
    <property type="molecule type" value="Genomic_DNA"/>
</dbReference>
<protein>
    <submittedName>
        <fullName evidence="6">Bacterioferritin</fullName>
    </submittedName>
</protein>
<name>A0A0G4JHH4_9BURK</name>
<evidence type="ECO:0000313" key="7">
    <source>
        <dbReference type="Proteomes" id="UP000270216"/>
    </source>
</evidence>
<dbReference type="GO" id="GO:0004322">
    <property type="term" value="F:ferroxidase activity"/>
    <property type="evidence" value="ECO:0007669"/>
    <property type="project" value="TreeGrafter"/>
</dbReference>
<reference evidence="5 7" key="1">
    <citation type="submission" date="2018-12" db="EMBL/GenBank/DDBJ databases">
        <title>Whole genome sequence of a Pandoraea apista isolate from a patient with cystic fibrosis.</title>
        <authorList>
            <person name="Kenna D.T."/>
            <person name="Turton J.F."/>
        </authorList>
    </citation>
    <scope>NUCLEOTIDE SEQUENCE [LARGE SCALE GENOMIC DNA]</scope>
    <source>
        <strain evidence="5 7">Pa13324</strain>
    </source>
</reference>
<dbReference type="InterPro" id="IPR008331">
    <property type="entry name" value="Ferritin_DPS_dom"/>
</dbReference>
<dbReference type="Proteomes" id="UP000270216">
    <property type="component" value="Unassembled WGS sequence"/>
</dbReference>
<dbReference type="CDD" id="cd00657">
    <property type="entry name" value="Ferritin_like"/>
    <property type="match status" value="1"/>
</dbReference>
<keyword evidence="7" id="KW-1185">Reference proteome</keyword>
<evidence type="ECO:0000259" key="4">
    <source>
        <dbReference type="PROSITE" id="PS50905"/>
    </source>
</evidence>
<evidence type="ECO:0000256" key="1">
    <source>
        <dbReference type="ARBA" id="ARBA00022434"/>
    </source>
</evidence>
<dbReference type="GO" id="GO:0006879">
    <property type="term" value="P:intracellular iron ion homeostasis"/>
    <property type="evidence" value="ECO:0007669"/>
    <property type="project" value="UniProtKB-KW"/>
</dbReference>
<dbReference type="AlphaFoldDB" id="A0A0G4JHH4"/>